<reference evidence="2" key="1">
    <citation type="journal article" date="2017" name="bioRxiv">
        <title>Comparative analysis of the genomes of Stylophora pistillata and Acropora digitifera provides evidence for extensive differences between species of corals.</title>
        <authorList>
            <person name="Voolstra C.R."/>
            <person name="Li Y."/>
            <person name="Liew Y.J."/>
            <person name="Baumgarten S."/>
            <person name="Zoccola D."/>
            <person name="Flot J.-F."/>
            <person name="Tambutte S."/>
            <person name="Allemand D."/>
            <person name="Aranda M."/>
        </authorList>
    </citation>
    <scope>NUCLEOTIDE SEQUENCE [LARGE SCALE GENOMIC DNA]</scope>
</reference>
<dbReference type="Proteomes" id="UP000225706">
    <property type="component" value="Unassembled WGS sequence"/>
</dbReference>
<gene>
    <name evidence="1" type="ORF">AWC38_SpisGene12412</name>
</gene>
<dbReference type="AlphaFoldDB" id="A0A2B4S1X5"/>
<evidence type="ECO:0000313" key="1">
    <source>
        <dbReference type="EMBL" id="PFX23053.1"/>
    </source>
</evidence>
<accession>A0A2B4S1X5</accession>
<evidence type="ECO:0000313" key="2">
    <source>
        <dbReference type="Proteomes" id="UP000225706"/>
    </source>
</evidence>
<proteinExistence type="predicted"/>
<organism evidence="1 2">
    <name type="scientific">Stylophora pistillata</name>
    <name type="common">Smooth cauliflower coral</name>
    <dbReference type="NCBI Taxonomy" id="50429"/>
    <lineage>
        <taxon>Eukaryota</taxon>
        <taxon>Metazoa</taxon>
        <taxon>Cnidaria</taxon>
        <taxon>Anthozoa</taxon>
        <taxon>Hexacorallia</taxon>
        <taxon>Scleractinia</taxon>
        <taxon>Astrocoeniina</taxon>
        <taxon>Pocilloporidae</taxon>
        <taxon>Stylophora</taxon>
    </lineage>
</organism>
<name>A0A2B4S1X5_STYPI</name>
<comment type="caution">
    <text evidence="1">The sequence shown here is derived from an EMBL/GenBank/DDBJ whole genome shotgun (WGS) entry which is preliminary data.</text>
</comment>
<sequence>MMDILQMVGYRGVPSKETLSSVPEIQRSFVITEIARTLTCVDQMITGLASFGALDYIRSHKNVMEPLFTLDGARHFQPTPELFVEGLNDLFSEERSNHKACEIDVLKNFCDFVQDLDTTQGGLVKLYKFITGSDSVTPLGLERVIIVQ</sequence>
<protein>
    <submittedName>
        <fullName evidence="1">Uncharacterized protein</fullName>
    </submittedName>
</protein>
<keyword evidence="2" id="KW-1185">Reference proteome</keyword>
<dbReference type="EMBL" id="LSMT01000220">
    <property type="protein sequence ID" value="PFX23053.1"/>
    <property type="molecule type" value="Genomic_DNA"/>
</dbReference>